<comment type="caution">
    <text evidence="6">The sequence shown here is derived from an EMBL/GenBank/DDBJ whole genome shotgun (WGS) entry which is preliminary data.</text>
</comment>
<evidence type="ECO:0000259" key="5">
    <source>
        <dbReference type="Pfam" id="PF13458"/>
    </source>
</evidence>
<dbReference type="SUPFAM" id="SSF53822">
    <property type="entry name" value="Periplasmic binding protein-like I"/>
    <property type="match status" value="1"/>
</dbReference>
<dbReference type="Pfam" id="PF13458">
    <property type="entry name" value="Peripla_BP_6"/>
    <property type="match status" value="1"/>
</dbReference>
<dbReference type="PANTHER" id="PTHR30483:SF38">
    <property type="entry name" value="BLR7848 PROTEIN"/>
    <property type="match status" value="1"/>
</dbReference>
<reference evidence="7" key="1">
    <citation type="journal article" date="2019" name="Int. J. Syst. Evol. Microbiol.">
        <title>The Global Catalogue of Microorganisms (GCM) 10K type strain sequencing project: providing services to taxonomists for standard genome sequencing and annotation.</title>
        <authorList>
            <consortium name="The Broad Institute Genomics Platform"/>
            <consortium name="The Broad Institute Genome Sequencing Center for Infectious Disease"/>
            <person name="Wu L."/>
            <person name="Ma J."/>
        </authorList>
    </citation>
    <scope>NUCLEOTIDE SEQUENCE [LARGE SCALE GENOMIC DNA]</scope>
    <source>
        <strain evidence="7">JCM 31696</strain>
    </source>
</reference>
<dbReference type="Gene3D" id="3.40.50.2300">
    <property type="match status" value="2"/>
</dbReference>
<protein>
    <submittedName>
        <fullName evidence="6">ABC transporter substrate-binding protein</fullName>
    </submittedName>
</protein>
<dbReference type="InterPro" id="IPR028082">
    <property type="entry name" value="Peripla_BP_I"/>
</dbReference>
<dbReference type="InterPro" id="IPR000709">
    <property type="entry name" value="Leu_Ile_Val-bd"/>
</dbReference>
<evidence type="ECO:0000313" key="7">
    <source>
        <dbReference type="Proteomes" id="UP001597083"/>
    </source>
</evidence>
<dbReference type="PRINTS" id="PR00337">
    <property type="entry name" value="LEUILEVALBP"/>
</dbReference>
<feature type="non-terminal residue" evidence="6">
    <location>
        <position position="233"/>
    </location>
</feature>
<proteinExistence type="inferred from homology"/>
<keyword evidence="7" id="KW-1185">Reference proteome</keyword>
<evidence type="ECO:0000313" key="6">
    <source>
        <dbReference type="EMBL" id="MFD0853385.1"/>
    </source>
</evidence>
<dbReference type="InterPro" id="IPR028081">
    <property type="entry name" value="Leu-bd"/>
</dbReference>
<evidence type="ECO:0000256" key="1">
    <source>
        <dbReference type="ARBA" id="ARBA00010062"/>
    </source>
</evidence>
<feature type="non-terminal residue" evidence="6">
    <location>
        <position position="1"/>
    </location>
</feature>
<evidence type="ECO:0000256" key="2">
    <source>
        <dbReference type="ARBA" id="ARBA00022448"/>
    </source>
</evidence>
<keyword evidence="3" id="KW-0732">Signal</keyword>
<feature type="domain" description="Leucine-binding protein" evidence="5">
    <location>
        <begin position="1"/>
        <end position="229"/>
    </location>
</feature>
<organism evidence="6 7">
    <name type="scientific">Actinomadura adrarensis</name>
    <dbReference type="NCBI Taxonomy" id="1819600"/>
    <lineage>
        <taxon>Bacteria</taxon>
        <taxon>Bacillati</taxon>
        <taxon>Actinomycetota</taxon>
        <taxon>Actinomycetes</taxon>
        <taxon>Streptosporangiales</taxon>
        <taxon>Thermomonosporaceae</taxon>
        <taxon>Actinomadura</taxon>
    </lineage>
</organism>
<dbReference type="PANTHER" id="PTHR30483">
    <property type="entry name" value="LEUCINE-SPECIFIC-BINDING PROTEIN"/>
    <property type="match status" value="1"/>
</dbReference>
<dbReference type="InterPro" id="IPR051010">
    <property type="entry name" value="BCAA_transport"/>
</dbReference>
<dbReference type="Proteomes" id="UP001597083">
    <property type="component" value="Unassembled WGS sequence"/>
</dbReference>
<keyword evidence="2" id="KW-0813">Transport</keyword>
<accession>A0ABW3CFY2</accession>
<keyword evidence="4" id="KW-0029">Amino-acid transport</keyword>
<evidence type="ECO:0000256" key="3">
    <source>
        <dbReference type="ARBA" id="ARBA00022729"/>
    </source>
</evidence>
<name>A0ABW3CFY2_9ACTN</name>
<sequence length="233" mass="25610">PIRVGLIVSVTGNYTPLGTEDRKAVELAVEQVNAQGGLLGRRVEIVFRDDKTQPNQAVLAFNAIKRDIDAVIGPVFSNSALAVEPIAERDEIPYLSLAPVTEQVRPIKKYIFVTPALSEMYGERYLQYFQAQKITRVAVAHDRNSSYAVDGRKTVVDKAARYGVQVVRDETYETTTTDFSPIFTRIRDSGAQAFLFWGSGPPGVTVAKQYAAAGIDIPLMLTGSQASTLWTRP</sequence>
<comment type="similarity">
    <text evidence="1">Belongs to the leucine-binding protein family.</text>
</comment>
<evidence type="ECO:0000256" key="4">
    <source>
        <dbReference type="ARBA" id="ARBA00022970"/>
    </source>
</evidence>
<gene>
    <name evidence="6" type="ORF">ACFQ07_14195</name>
</gene>
<dbReference type="EMBL" id="JBHTIR010002123">
    <property type="protein sequence ID" value="MFD0853385.1"/>
    <property type="molecule type" value="Genomic_DNA"/>
</dbReference>